<accession>A0A8J2JPC5</accession>
<evidence type="ECO:0000313" key="1">
    <source>
        <dbReference type="EMBL" id="CAG7678937.1"/>
    </source>
</evidence>
<organism evidence="1 2">
    <name type="scientific">Allacma fusca</name>
    <dbReference type="NCBI Taxonomy" id="39272"/>
    <lineage>
        <taxon>Eukaryota</taxon>
        <taxon>Metazoa</taxon>
        <taxon>Ecdysozoa</taxon>
        <taxon>Arthropoda</taxon>
        <taxon>Hexapoda</taxon>
        <taxon>Collembola</taxon>
        <taxon>Symphypleona</taxon>
        <taxon>Sminthuridae</taxon>
        <taxon>Allacma</taxon>
    </lineage>
</organism>
<dbReference type="AlphaFoldDB" id="A0A8J2JPC5"/>
<keyword evidence="2" id="KW-1185">Reference proteome</keyword>
<proteinExistence type="predicted"/>
<feature type="non-terminal residue" evidence="1">
    <location>
        <position position="1"/>
    </location>
</feature>
<comment type="caution">
    <text evidence="1">The sequence shown here is derived from an EMBL/GenBank/DDBJ whole genome shotgun (WGS) entry which is preliminary data.</text>
</comment>
<reference evidence="1" key="1">
    <citation type="submission" date="2021-06" db="EMBL/GenBank/DDBJ databases">
        <authorList>
            <person name="Hodson N. C."/>
            <person name="Mongue J. A."/>
            <person name="Jaron S. K."/>
        </authorList>
    </citation>
    <scope>NUCLEOTIDE SEQUENCE</scope>
</reference>
<protein>
    <submittedName>
        <fullName evidence="1">Uncharacterized protein</fullName>
    </submittedName>
</protein>
<dbReference type="Proteomes" id="UP000708208">
    <property type="component" value="Unassembled WGS sequence"/>
</dbReference>
<evidence type="ECO:0000313" key="2">
    <source>
        <dbReference type="Proteomes" id="UP000708208"/>
    </source>
</evidence>
<dbReference type="EMBL" id="CAJVCH010015320">
    <property type="protein sequence ID" value="CAG7678937.1"/>
    <property type="molecule type" value="Genomic_DNA"/>
</dbReference>
<gene>
    <name evidence="1" type="ORF">AFUS01_LOCUS2654</name>
</gene>
<name>A0A8J2JPC5_9HEXA</name>
<sequence>MFHGAVLEAIQQRVCHAAFELSPI</sequence>